<dbReference type="GO" id="GO:0005829">
    <property type="term" value="C:cytosol"/>
    <property type="evidence" value="ECO:0007669"/>
    <property type="project" value="TreeGrafter"/>
</dbReference>
<dbReference type="SUPFAM" id="SSF51905">
    <property type="entry name" value="FAD/NAD(P)-binding domain"/>
    <property type="match status" value="1"/>
</dbReference>
<reference evidence="11 12" key="1">
    <citation type="submission" date="2020-03" db="EMBL/GenBank/DDBJ databases">
        <title>Metabolic flexibility allows generalist bacteria to become dominant in a frequently disturbed ecosystem.</title>
        <authorList>
            <person name="Chen Y.-J."/>
            <person name="Leung P.M."/>
            <person name="Bay S.K."/>
            <person name="Hugenholtz P."/>
            <person name="Kessler A.J."/>
            <person name="Shelley G."/>
            <person name="Waite D.W."/>
            <person name="Cook P.L."/>
            <person name="Greening C."/>
        </authorList>
    </citation>
    <scope>NUCLEOTIDE SEQUENCE [LARGE SCALE GENOMIC DNA]</scope>
    <source>
        <strain evidence="11">SS_bin_28</strain>
    </source>
</reference>
<dbReference type="InterPro" id="IPR040131">
    <property type="entry name" value="MnmG_N"/>
</dbReference>
<evidence type="ECO:0000256" key="9">
    <source>
        <dbReference type="HAMAP-Rule" id="MF_00129"/>
    </source>
</evidence>
<organism evidence="11 12">
    <name type="scientific">Eiseniibacteriota bacterium</name>
    <dbReference type="NCBI Taxonomy" id="2212470"/>
    <lineage>
        <taxon>Bacteria</taxon>
        <taxon>Candidatus Eiseniibacteriota</taxon>
    </lineage>
</organism>
<dbReference type="NCBIfam" id="TIGR00136">
    <property type="entry name" value="mnmG_gidA"/>
    <property type="match status" value="1"/>
</dbReference>
<comment type="similarity">
    <text evidence="2 9">Belongs to the MnmG family.</text>
</comment>
<keyword evidence="5 9" id="KW-0819">tRNA processing</keyword>
<comment type="caution">
    <text evidence="11">The sequence shown here is derived from an EMBL/GenBank/DDBJ whole genome shotgun (WGS) entry which is preliminary data.</text>
</comment>
<dbReference type="InterPro" id="IPR026904">
    <property type="entry name" value="MnmG_C"/>
</dbReference>
<dbReference type="Gene3D" id="3.50.50.60">
    <property type="entry name" value="FAD/NAD(P)-binding domain"/>
    <property type="match status" value="2"/>
</dbReference>
<evidence type="ECO:0000313" key="12">
    <source>
        <dbReference type="Proteomes" id="UP000547674"/>
    </source>
</evidence>
<dbReference type="GO" id="GO:0050660">
    <property type="term" value="F:flavin adenine dinucleotide binding"/>
    <property type="evidence" value="ECO:0007669"/>
    <property type="project" value="UniProtKB-UniRule"/>
</dbReference>
<keyword evidence="3 9" id="KW-0963">Cytoplasm</keyword>
<dbReference type="InterPro" id="IPR047001">
    <property type="entry name" value="MnmG_C_subdom"/>
</dbReference>
<comment type="subunit">
    <text evidence="8 9">Homodimer. Heterotetramer of two MnmE and two MnmG subunits.</text>
</comment>
<dbReference type="InterPro" id="IPR049312">
    <property type="entry name" value="GIDA_C_N"/>
</dbReference>
<dbReference type="GO" id="GO:0030488">
    <property type="term" value="P:tRNA methylation"/>
    <property type="evidence" value="ECO:0007669"/>
    <property type="project" value="TreeGrafter"/>
</dbReference>
<comment type="cofactor">
    <cofactor evidence="1 9">
        <name>FAD</name>
        <dbReference type="ChEBI" id="CHEBI:57692"/>
    </cofactor>
</comment>
<dbReference type="FunFam" id="3.50.50.60:FF:000010">
    <property type="entry name" value="tRNA uridine 5-carboxymethylaminomethyl modification enzyme MnmG"/>
    <property type="match status" value="1"/>
</dbReference>
<comment type="subcellular location">
    <subcellularLocation>
        <location evidence="9">Cytoplasm</location>
    </subcellularLocation>
</comment>
<comment type="caution">
    <text evidence="9">Lacks conserved residue(s) required for the propagation of feature annotation.</text>
</comment>
<dbReference type="Gene3D" id="1.10.150.570">
    <property type="entry name" value="GidA associated domain, C-terminal subdomain"/>
    <property type="match status" value="1"/>
</dbReference>
<evidence type="ECO:0000256" key="5">
    <source>
        <dbReference type="ARBA" id="ARBA00022694"/>
    </source>
</evidence>
<comment type="function">
    <text evidence="9">NAD-binding protein involved in the addition of a carboxymethylaminomethyl (cmnm) group at the wobble position (U34) of certain tRNAs, forming tRNA-cmnm(5)s(2)U34.</text>
</comment>
<protein>
    <recommendedName>
        <fullName evidence="9">tRNA uridine 5-carboxymethylaminomethyl modification enzyme MnmG</fullName>
    </recommendedName>
    <alternativeName>
        <fullName evidence="9">Glucose-inhibited division protein A</fullName>
    </alternativeName>
</protein>
<feature type="binding site" evidence="9">
    <location>
        <begin position="13"/>
        <end position="18"/>
    </location>
    <ligand>
        <name>FAD</name>
        <dbReference type="ChEBI" id="CHEBI:57692"/>
    </ligand>
</feature>
<keyword evidence="6 9" id="KW-0274">FAD</keyword>
<proteinExistence type="inferred from homology"/>
<dbReference type="PANTHER" id="PTHR11806">
    <property type="entry name" value="GLUCOSE INHIBITED DIVISION PROTEIN A"/>
    <property type="match status" value="1"/>
</dbReference>
<dbReference type="Pfam" id="PF21680">
    <property type="entry name" value="GIDA_C_1st"/>
    <property type="match status" value="1"/>
</dbReference>
<evidence type="ECO:0000256" key="6">
    <source>
        <dbReference type="ARBA" id="ARBA00022827"/>
    </source>
</evidence>
<dbReference type="SMART" id="SM01228">
    <property type="entry name" value="GIDA_assoc_3"/>
    <property type="match status" value="1"/>
</dbReference>
<dbReference type="EMBL" id="JABDJR010000161">
    <property type="protein sequence ID" value="NNF05970.1"/>
    <property type="molecule type" value="Genomic_DNA"/>
</dbReference>
<dbReference type="GO" id="GO:0002098">
    <property type="term" value="P:tRNA wobble uridine modification"/>
    <property type="evidence" value="ECO:0007669"/>
    <property type="project" value="InterPro"/>
</dbReference>
<dbReference type="Proteomes" id="UP000547674">
    <property type="component" value="Unassembled WGS sequence"/>
</dbReference>
<evidence type="ECO:0000313" key="11">
    <source>
        <dbReference type="EMBL" id="NNF05970.1"/>
    </source>
</evidence>
<dbReference type="HAMAP" id="MF_00129">
    <property type="entry name" value="MnmG_GidA"/>
    <property type="match status" value="1"/>
</dbReference>
<evidence type="ECO:0000256" key="7">
    <source>
        <dbReference type="ARBA" id="ARBA00023027"/>
    </source>
</evidence>
<evidence type="ECO:0000259" key="10">
    <source>
        <dbReference type="SMART" id="SM01228"/>
    </source>
</evidence>
<keyword evidence="4 9" id="KW-0285">Flavoprotein</keyword>
<dbReference type="InterPro" id="IPR036188">
    <property type="entry name" value="FAD/NAD-bd_sf"/>
</dbReference>
<evidence type="ECO:0000256" key="8">
    <source>
        <dbReference type="ARBA" id="ARBA00025948"/>
    </source>
</evidence>
<dbReference type="AlphaFoldDB" id="A0A7Y2E9P0"/>
<dbReference type="PANTHER" id="PTHR11806:SF0">
    <property type="entry name" value="PROTEIN MTO1 HOMOLOG, MITOCHONDRIAL"/>
    <property type="match status" value="1"/>
</dbReference>
<name>A0A7Y2E9P0_UNCEI</name>
<feature type="domain" description="tRNA uridine 5-carboxymethylaminomethyl modification enzyme C-terminal subdomain" evidence="10">
    <location>
        <begin position="539"/>
        <end position="610"/>
    </location>
</feature>
<dbReference type="InterPro" id="IPR044920">
    <property type="entry name" value="MnmG_C_subdom_sf"/>
</dbReference>
<dbReference type="FunFam" id="3.50.50.60:FF:000002">
    <property type="entry name" value="tRNA uridine 5-carboxymethylaminomethyl modification enzyme MnmG"/>
    <property type="match status" value="1"/>
</dbReference>
<dbReference type="Pfam" id="PF13932">
    <property type="entry name" value="SAM_GIDA_C"/>
    <property type="match status" value="1"/>
</dbReference>
<dbReference type="InterPro" id="IPR002218">
    <property type="entry name" value="MnmG-rel"/>
</dbReference>
<sequence length="630" mass="69607">MQAKDQYDVIVIGAGHAGCEAAAAAANLGVRTLLLTLNLDHVAQMSCNPAIGGVGKGQMVREIDALGGLMGRVIDQAGIQFRMLNRSKGPAVHSPRAQADKKLYQELMRRTVESIPGLDLRQGQVTELLLENNRVAGVKLQTGRTYACRAIVITPGTFLNGRVHLGDVHYPGGRSGEISAPKLSDSLREKGFRLGRMKTGTPPRVHRRSIDISKMEIQPGDEPPQPFSHFTENLIVEQIPCYLTRTTPATKGIIEQHLHLSPLYSGQITSVGPRYCPSIEDKTVKFPDRETHHIFVEPEGRTTDEIYINGLSTSLPEEVQMMVLETIPGLEDAEMLRPGYAVEYDFVHPDQLQPNLETKRIEGLFLAGQINGTTGYEEAASQGLLGGINAAHRIQGKDPLVLRRWEAYIGVMIDDLVTLGTEEPYRMFTSQSEYRLLLRNDNVDERLMGIGARLGLVSKADYQSWSSRRNAIQKHRGSLEQTRVSEKELDTLSKDISVSGGAASLADLLRRPEIKYDDLEPLIESPLDADDAKRVEIEIKYEGYIQRAKQDLQKQERMEDKLIPEAFWARRLVGVSSEGNEALARVKPRNLGQASRIRGVSPADVSVLMVRLEEFDPVAVAAAQSEAGDG</sequence>
<gene>
    <name evidence="9 11" type="primary">mnmG</name>
    <name evidence="9" type="synonym">gidA</name>
    <name evidence="11" type="ORF">HKN21_04360</name>
</gene>
<evidence type="ECO:0000256" key="3">
    <source>
        <dbReference type="ARBA" id="ARBA00022490"/>
    </source>
</evidence>
<keyword evidence="7 9" id="KW-0520">NAD</keyword>
<dbReference type="Pfam" id="PF01134">
    <property type="entry name" value="GIDA"/>
    <property type="match status" value="1"/>
</dbReference>
<dbReference type="Gene3D" id="1.10.10.1800">
    <property type="entry name" value="tRNA uridine 5-carboxymethylaminomethyl modification enzyme MnmG/GidA"/>
    <property type="match status" value="1"/>
</dbReference>
<evidence type="ECO:0000256" key="1">
    <source>
        <dbReference type="ARBA" id="ARBA00001974"/>
    </source>
</evidence>
<dbReference type="InterPro" id="IPR004416">
    <property type="entry name" value="MnmG"/>
</dbReference>
<evidence type="ECO:0000256" key="2">
    <source>
        <dbReference type="ARBA" id="ARBA00007653"/>
    </source>
</evidence>
<evidence type="ECO:0000256" key="4">
    <source>
        <dbReference type="ARBA" id="ARBA00022630"/>
    </source>
</evidence>
<accession>A0A7Y2E9P0</accession>